<feature type="region of interest" description="Disordered" evidence="1">
    <location>
        <begin position="1"/>
        <end position="25"/>
    </location>
</feature>
<dbReference type="STRING" id="356660.SAMN05444336_10624"/>
<accession>A0A1H3CBB4</accession>
<name>A0A1H3CBB4_9RHOB</name>
<dbReference type="PANTHER" id="PTHR21015:SF28">
    <property type="entry name" value="SLL1722 PROTEIN"/>
    <property type="match status" value="1"/>
</dbReference>
<protein>
    <submittedName>
        <fullName evidence="3">Predicted glycosyl transferase</fullName>
    </submittedName>
</protein>
<keyword evidence="4" id="KW-1185">Reference proteome</keyword>
<evidence type="ECO:0000259" key="2">
    <source>
        <dbReference type="Pfam" id="PF04101"/>
    </source>
</evidence>
<sequence length="426" mass="46479">MTAPRDNGVSIHAAKPRRRDRDDAPSDVRRRALLYSHDTFGLGHLRRARTIASALTERDPGVAALILTGSPIAGRFDFPDRVDHVRLPGVVKLADGDYASHNLGISIEDTVDLRASIIAATDAAFAPGLLLVDKEAWGFRNEMGDALAAASARGTRVVLGVRDVLDDLPSLAAEWKRKDHADAIRRYFDEIWVYGLPEICRPLDGLGLPDEVLDRVIYTGYLRREAPDWPADVGLAPPDEPYVLVTTGGGGDGEGLIDWTLQAYETDPTLGPHAVIVYGPFLHAERRAEFDRRAHALKGRVSVMSFDSRIERLLSEASGIIAMGGYNTFCEILSLDKPAVISPRIRPRLEQYIRAEAAERLGLARMLHAPRDGYGPEAMIAAIRGLATQPRPSEISIPGLLDGLDRVAERAAAAFDSAARPQARRA</sequence>
<dbReference type="GO" id="GO:0016758">
    <property type="term" value="F:hexosyltransferase activity"/>
    <property type="evidence" value="ECO:0007669"/>
    <property type="project" value="InterPro"/>
</dbReference>
<keyword evidence="3" id="KW-0808">Transferase</keyword>
<dbReference type="SUPFAM" id="SSF53756">
    <property type="entry name" value="UDP-Glycosyltransferase/glycogen phosphorylase"/>
    <property type="match status" value="1"/>
</dbReference>
<evidence type="ECO:0000256" key="1">
    <source>
        <dbReference type="SAM" id="MobiDB-lite"/>
    </source>
</evidence>
<dbReference type="Gene3D" id="3.40.50.2000">
    <property type="entry name" value="Glycogen Phosphorylase B"/>
    <property type="match status" value="1"/>
</dbReference>
<organism evidence="3 4">
    <name type="scientific">Albimonas donghaensis</name>
    <dbReference type="NCBI Taxonomy" id="356660"/>
    <lineage>
        <taxon>Bacteria</taxon>
        <taxon>Pseudomonadati</taxon>
        <taxon>Pseudomonadota</taxon>
        <taxon>Alphaproteobacteria</taxon>
        <taxon>Rhodobacterales</taxon>
        <taxon>Paracoccaceae</taxon>
        <taxon>Albimonas</taxon>
    </lineage>
</organism>
<evidence type="ECO:0000313" key="4">
    <source>
        <dbReference type="Proteomes" id="UP000199118"/>
    </source>
</evidence>
<dbReference type="Pfam" id="PF04101">
    <property type="entry name" value="Glyco_tran_28_C"/>
    <property type="match status" value="1"/>
</dbReference>
<dbReference type="Proteomes" id="UP000199118">
    <property type="component" value="Unassembled WGS sequence"/>
</dbReference>
<gene>
    <name evidence="3" type="ORF">SAMN05444336_10624</name>
</gene>
<feature type="domain" description="Glycosyl transferase family 28 C-terminal" evidence="2">
    <location>
        <begin position="295"/>
        <end position="368"/>
    </location>
</feature>
<dbReference type="PANTHER" id="PTHR21015">
    <property type="entry name" value="UDP-N-ACETYLGLUCOSAMINE--N-ACETYLMURAMYL-(PENTAPEPTIDE) PYROPHOSPHORYL-UNDECAPRENOL N-ACETYLGLUCOSAMINE TRANSFERASE 1"/>
    <property type="match status" value="1"/>
</dbReference>
<proteinExistence type="predicted"/>
<reference evidence="3 4" key="1">
    <citation type="submission" date="2016-10" db="EMBL/GenBank/DDBJ databases">
        <authorList>
            <person name="de Groot N.N."/>
        </authorList>
    </citation>
    <scope>NUCLEOTIDE SEQUENCE [LARGE SCALE GENOMIC DNA]</scope>
    <source>
        <strain evidence="3 4">DSM 17890</strain>
    </source>
</reference>
<dbReference type="EMBL" id="FNMZ01000006">
    <property type="protein sequence ID" value="SDX50924.1"/>
    <property type="molecule type" value="Genomic_DNA"/>
</dbReference>
<dbReference type="AlphaFoldDB" id="A0A1H3CBB4"/>
<dbReference type="InterPro" id="IPR007235">
    <property type="entry name" value="Glyco_trans_28_C"/>
</dbReference>
<dbReference type="RefSeq" id="WP_143040333.1">
    <property type="nucleotide sequence ID" value="NZ_FNMZ01000006.1"/>
</dbReference>
<dbReference type="OrthoDB" id="9802126at2"/>
<evidence type="ECO:0000313" key="3">
    <source>
        <dbReference type="EMBL" id="SDX50924.1"/>
    </source>
</evidence>